<feature type="domain" description="HTH cro/C1-type" evidence="2">
    <location>
        <begin position="20"/>
        <end position="73"/>
    </location>
</feature>
<name>A0A1L1PBG1_HYDIT</name>
<dbReference type="PROSITE" id="PS50943">
    <property type="entry name" value="HTH_CROC1"/>
    <property type="match status" value="1"/>
</dbReference>
<dbReference type="SUPFAM" id="SSF47413">
    <property type="entry name" value="lambda repressor-like DNA-binding domains"/>
    <property type="match status" value="1"/>
</dbReference>
<dbReference type="InterPro" id="IPR010982">
    <property type="entry name" value="Lambda_DNA-bd_dom_sf"/>
</dbReference>
<protein>
    <submittedName>
        <fullName evidence="3">Helix-turn-helix domain protein</fullName>
    </submittedName>
</protein>
<dbReference type="RefSeq" id="WP_081921858.1">
    <property type="nucleotide sequence ID" value="NZ_CCAE010000002.1"/>
</dbReference>
<accession>A0A1L1PBG1</accession>
<proteinExistence type="predicted"/>
<evidence type="ECO:0000313" key="3">
    <source>
        <dbReference type="EMBL" id="CDN86134.1"/>
    </source>
</evidence>
<dbReference type="InterPro" id="IPR001387">
    <property type="entry name" value="Cro/C1-type_HTH"/>
</dbReference>
<dbReference type="Gene3D" id="1.10.260.40">
    <property type="entry name" value="lambda repressor-like DNA-binding domains"/>
    <property type="match status" value="1"/>
</dbReference>
<dbReference type="SMART" id="SM00530">
    <property type="entry name" value="HTH_XRE"/>
    <property type="match status" value="1"/>
</dbReference>
<dbReference type="Pfam" id="PF13560">
    <property type="entry name" value="HTH_31"/>
    <property type="match status" value="1"/>
</dbReference>
<reference evidence="4" key="1">
    <citation type="submission" date="2014-11" db="EMBL/GenBank/DDBJ databases">
        <title>Draft genome sequence of Hydrogenophaga intermedia S1.</title>
        <authorList>
            <person name="Gan H.M."/>
            <person name="Chew T.H."/>
            <person name="Stolz A."/>
        </authorList>
    </citation>
    <scope>NUCLEOTIDE SEQUENCE [LARGE SCALE GENOMIC DNA]</scope>
    <source>
        <strain evidence="4">S1</strain>
    </source>
</reference>
<evidence type="ECO:0000256" key="1">
    <source>
        <dbReference type="SAM" id="MobiDB-lite"/>
    </source>
</evidence>
<evidence type="ECO:0000313" key="4">
    <source>
        <dbReference type="Proteomes" id="UP000028878"/>
    </source>
</evidence>
<dbReference type="GO" id="GO:0003677">
    <property type="term" value="F:DNA binding"/>
    <property type="evidence" value="ECO:0007669"/>
    <property type="project" value="InterPro"/>
</dbReference>
<sequence length="106" mass="12011">MKQPVSQPLHRALKRLGSNVSKARRRRRWSLKDLADQTDMSVSTVRRLEQGEPGIAACSLLSALHALGRLDEFNRLLDADRDTIGVHCQDERLPQRVRKSSSEHVS</sequence>
<evidence type="ECO:0000259" key="2">
    <source>
        <dbReference type="PROSITE" id="PS50943"/>
    </source>
</evidence>
<organism evidence="3 4">
    <name type="scientific">Hydrogenophaga intermedia</name>
    <dbReference type="NCBI Taxonomy" id="65786"/>
    <lineage>
        <taxon>Bacteria</taxon>
        <taxon>Pseudomonadati</taxon>
        <taxon>Pseudomonadota</taxon>
        <taxon>Betaproteobacteria</taxon>
        <taxon>Burkholderiales</taxon>
        <taxon>Comamonadaceae</taxon>
        <taxon>Hydrogenophaga</taxon>
    </lineage>
</organism>
<keyword evidence="4" id="KW-1185">Reference proteome</keyword>
<dbReference type="AlphaFoldDB" id="A0A1L1PBG1"/>
<feature type="region of interest" description="Disordered" evidence="1">
    <location>
        <begin position="1"/>
        <end position="27"/>
    </location>
</feature>
<dbReference type="CDD" id="cd00093">
    <property type="entry name" value="HTH_XRE"/>
    <property type="match status" value="1"/>
</dbReference>
<dbReference type="EMBL" id="CCAE010000002">
    <property type="protein sequence ID" value="CDN86134.1"/>
    <property type="molecule type" value="Genomic_DNA"/>
</dbReference>
<gene>
    <name evidence="3" type="ORF">BN948_00534</name>
</gene>
<dbReference type="Proteomes" id="UP000028878">
    <property type="component" value="Unassembled WGS sequence"/>
</dbReference>